<dbReference type="OrthoDB" id="9763537at2"/>
<dbReference type="AlphaFoldDB" id="A0A0N0GP39"/>
<accession>A0A0N0GP39</accession>
<gene>
    <name evidence="10" type="primary">chb</name>
    <name evidence="10" type="ORF">WG78_09610</name>
</gene>
<evidence type="ECO:0000256" key="1">
    <source>
        <dbReference type="ARBA" id="ARBA00001231"/>
    </source>
</evidence>
<proteinExistence type="inferred from homology"/>
<evidence type="ECO:0000256" key="6">
    <source>
        <dbReference type="ARBA" id="ARBA00030512"/>
    </source>
</evidence>
<dbReference type="GO" id="GO:0004563">
    <property type="term" value="F:beta-N-acetylhexosaminidase activity"/>
    <property type="evidence" value="ECO:0007669"/>
    <property type="project" value="UniProtKB-EC"/>
</dbReference>
<keyword evidence="4 10" id="KW-0378">Hydrolase</keyword>
<dbReference type="Gene3D" id="3.30.379.10">
    <property type="entry name" value="Chitobiase/beta-hexosaminidase domain 2-like"/>
    <property type="match status" value="1"/>
</dbReference>
<dbReference type="InterPro" id="IPR014756">
    <property type="entry name" value="Ig_E-set"/>
</dbReference>
<dbReference type="SMR" id="A0A0N0GP39"/>
<dbReference type="GO" id="GO:0005975">
    <property type="term" value="P:carbohydrate metabolic process"/>
    <property type="evidence" value="ECO:0007669"/>
    <property type="project" value="InterPro"/>
</dbReference>
<evidence type="ECO:0000256" key="7">
    <source>
        <dbReference type="ARBA" id="ARBA00033000"/>
    </source>
</evidence>
<sequence length="836" mass="91823">MTRPAGSQLKLTWQNIGNHVDGDNFECELTLTNHSATALSGNDWAIYFSFCRKVHPDSVTGGVGIKHINGDLWQLTPTADFGTLEPGASRKITYRGMFWVIQNTDAPLGFYIVYDDGTPAAHASAIGDPEIIAFTRPEQRNRNLNDKVTPVTAASRFDDNAMLSLLPAAQTGLITPKPLSLTKGHGEFVIDAATLIVHSDDLAAEAAFLQQSLADLGVRPSRAAAGAGITLQIGSVEVKGHTGAAEEAYRLEVTSAGISITGATAAGVFNGIQSLRQLLPVSAWVNPAPTLAVPAVIVVDAPRFAYRGMHIDVGRNFSSKETVLRLLEVMALYKLNKFHFHITDDEGWRIEIPTLPELTEIGSRRGFTLDETDQVVPSFGSGAVAEGSHGTGFYTRADFIEILRFATDRHIEVIPEIDVPGHARAAIKAMNTRHQRLLAQGRVNEAEEYLLADFDDESKYESVQLWHDNVICIGRESAYRFIETVVSDLHAMFEEAGAPFKALHTGGDEIPHGAWEGSPICKAFMAEQGFETIQQLQDYFLGRFRDVLQRHGLAVAGWEEIALIKEQQADGSHKLAPNPKFTDANFRPYIWNNVWGWGQEDIAYQLANAGYKVVLSNVTDLYFDLAYAKDPEEPGYYWGGFIETRKPFWFCPLDIYTTATTNLFGHDLDRKQLDAMARLTDTGTQNVLGIQGQLWGENARNAGRVEYLACPRIIALAERAWAADPGWTFIADAAERNDKMNADWNEFANRLGQRDLVRLDGFLGGYGYRIPLPGAKVDGGKLHANVSAPGLTVRYTTDGSEPTVFSAIYGEPVAVKGEIKLATFNSTGRKSRTVTV</sequence>
<dbReference type="Pfam" id="PF03174">
    <property type="entry name" value="CHB_HEX_C"/>
    <property type="match status" value="1"/>
</dbReference>
<name>A0A0N0GP39_9NEIS</name>
<dbReference type="STRING" id="857265.WG78_09610"/>
<dbReference type="GO" id="GO:0030203">
    <property type="term" value="P:glycosaminoglycan metabolic process"/>
    <property type="evidence" value="ECO:0007669"/>
    <property type="project" value="TreeGrafter"/>
</dbReference>
<dbReference type="Gene3D" id="2.60.40.290">
    <property type="match status" value="1"/>
</dbReference>
<dbReference type="InterPro" id="IPR012291">
    <property type="entry name" value="CBM2_carb-bd_dom_sf"/>
</dbReference>
<dbReference type="InterPro" id="IPR004867">
    <property type="entry name" value="CHB_C_dom"/>
</dbReference>
<reference evidence="10 11" key="1">
    <citation type="submission" date="2015-07" db="EMBL/GenBank/DDBJ databases">
        <title>Draft genome sequence of the Amantichitinum ursilacus IGB-41, a new chitin-degrading bacterium.</title>
        <authorList>
            <person name="Kirstahler P."/>
            <person name="Guenther M."/>
            <person name="Grumaz C."/>
            <person name="Rupp S."/>
            <person name="Zibek S."/>
            <person name="Sohn K."/>
        </authorList>
    </citation>
    <scope>NUCLEOTIDE SEQUENCE [LARGE SCALE GENOMIC DNA]</scope>
    <source>
        <strain evidence="10 11">IGB-41</strain>
    </source>
</reference>
<dbReference type="PRINTS" id="PR00738">
    <property type="entry name" value="GLHYDRLASE20"/>
</dbReference>
<dbReference type="EC" id="3.2.1.52" evidence="3"/>
<dbReference type="EMBL" id="LAQT01000007">
    <property type="protein sequence ID" value="KPC53336.1"/>
    <property type="molecule type" value="Genomic_DNA"/>
</dbReference>
<dbReference type="Pfam" id="PF02838">
    <property type="entry name" value="Glyco_hydro_20b"/>
    <property type="match status" value="1"/>
</dbReference>
<dbReference type="Gene3D" id="3.20.20.80">
    <property type="entry name" value="Glycosidases"/>
    <property type="match status" value="1"/>
</dbReference>
<dbReference type="PANTHER" id="PTHR22600:SF57">
    <property type="entry name" value="BETA-N-ACETYLHEXOSAMINIDASE"/>
    <property type="match status" value="1"/>
</dbReference>
<dbReference type="InterPro" id="IPR004866">
    <property type="entry name" value="CHB/HEX_N_dom"/>
</dbReference>
<dbReference type="CDD" id="cd02847">
    <property type="entry name" value="E_set_Chitobiase_C"/>
    <property type="match status" value="1"/>
</dbReference>
<dbReference type="GO" id="GO:0030247">
    <property type="term" value="F:polysaccharide binding"/>
    <property type="evidence" value="ECO:0007669"/>
    <property type="project" value="InterPro"/>
</dbReference>
<evidence type="ECO:0000313" key="11">
    <source>
        <dbReference type="Proteomes" id="UP000037939"/>
    </source>
</evidence>
<protein>
    <recommendedName>
        <fullName evidence="3">beta-N-acetylhexosaminidase</fullName>
        <ecNumber evidence="3">3.2.1.52</ecNumber>
    </recommendedName>
    <alternativeName>
        <fullName evidence="6">Beta-N-acetylhexosaminidase</fullName>
    </alternativeName>
    <alternativeName>
        <fullName evidence="7">N-acetyl-beta-glucosaminidase</fullName>
    </alternativeName>
</protein>
<dbReference type="SUPFAM" id="SSF49384">
    <property type="entry name" value="Carbohydrate-binding domain"/>
    <property type="match status" value="1"/>
</dbReference>
<dbReference type="Pfam" id="PF03173">
    <property type="entry name" value="CHB_HEX"/>
    <property type="match status" value="1"/>
</dbReference>
<evidence type="ECO:0000256" key="8">
    <source>
        <dbReference type="PIRSR" id="PIRSR625705-1"/>
    </source>
</evidence>
<organism evidence="10 11">
    <name type="scientific">Amantichitinum ursilacus</name>
    <dbReference type="NCBI Taxonomy" id="857265"/>
    <lineage>
        <taxon>Bacteria</taxon>
        <taxon>Pseudomonadati</taxon>
        <taxon>Pseudomonadota</taxon>
        <taxon>Betaproteobacteria</taxon>
        <taxon>Neisseriales</taxon>
        <taxon>Chitinibacteraceae</taxon>
        <taxon>Amantichitinum</taxon>
    </lineage>
</organism>
<keyword evidence="11" id="KW-1185">Reference proteome</keyword>
<evidence type="ECO:0000256" key="2">
    <source>
        <dbReference type="ARBA" id="ARBA00006285"/>
    </source>
</evidence>
<comment type="catalytic activity">
    <reaction evidence="1">
        <text>Hydrolysis of terminal non-reducing N-acetyl-D-hexosamine residues in N-acetyl-beta-D-hexosaminides.</text>
        <dbReference type="EC" id="3.2.1.52"/>
    </reaction>
</comment>
<dbReference type="InterPro" id="IPR013783">
    <property type="entry name" value="Ig-like_fold"/>
</dbReference>
<dbReference type="SUPFAM" id="SSF55545">
    <property type="entry name" value="beta-N-acetylhexosaminidase-like domain"/>
    <property type="match status" value="1"/>
</dbReference>
<dbReference type="InterPro" id="IPR015882">
    <property type="entry name" value="HEX_bac_N"/>
</dbReference>
<dbReference type="SUPFAM" id="SSF81296">
    <property type="entry name" value="E set domains"/>
    <property type="match status" value="1"/>
</dbReference>
<dbReference type="CDD" id="cd06569">
    <property type="entry name" value="GH20_Sm-chitobiase-like"/>
    <property type="match status" value="1"/>
</dbReference>
<dbReference type="SMART" id="SM01081">
    <property type="entry name" value="CHB_HEX"/>
    <property type="match status" value="1"/>
</dbReference>
<dbReference type="InterPro" id="IPR008965">
    <property type="entry name" value="CBM2/CBM3_carb-bd_dom_sf"/>
</dbReference>
<dbReference type="Pfam" id="PF00728">
    <property type="entry name" value="Glyco_hydro_20"/>
    <property type="match status" value="1"/>
</dbReference>
<comment type="caution">
    <text evidence="10">The sequence shown here is derived from an EMBL/GenBank/DDBJ whole genome shotgun (WGS) entry which is preliminary data.</text>
</comment>
<keyword evidence="5 10" id="KW-0326">Glycosidase</keyword>
<dbReference type="InterPro" id="IPR029018">
    <property type="entry name" value="Hex-like_dom2"/>
</dbReference>
<dbReference type="Gene3D" id="2.60.40.10">
    <property type="entry name" value="Immunoglobulins"/>
    <property type="match status" value="1"/>
</dbReference>
<dbReference type="RefSeq" id="WP_053937576.1">
    <property type="nucleotide sequence ID" value="NZ_LAQT01000007.1"/>
</dbReference>
<evidence type="ECO:0000256" key="5">
    <source>
        <dbReference type="ARBA" id="ARBA00023295"/>
    </source>
</evidence>
<evidence type="ECO:0000259" key="9">
    <source>
        <dbReference type="SMART" id="SM01081"/>
    </source>
</evidence>
<dbReference type="Proteomes" id="UP000037939">
    <property type="component" value="Unassembled WGS sequence"/>
</dbReference>
<evidence type="ECO:0000256" key="4">
    <source>
        <dbReference type="ARBA" id="ARBA00022801"/>
    </source>
</evidence>
<dbReference type="PANTHER" id="PTHR22600">
    <property type="entry name" value="BETA-HEXOSAMINIDASE"/>
    <property type="match status" value="1"/>
</dbReference>
<dbReference type="GO" id="GO:0016020">
    <property type="term" value="C:membrane"/>
    <property type="evidence" value="ECO:0007669"/>
    <property type="project" value="TreeGrafter"/>
</dbReference>
<feature type="domain" description="Chitobiase/beta-hexosaminidases N-terminal" evidence="9">
    <location>
        <begin position="7"/>
        <end position="155"/>
    </location>
</feature>
<evidence type="ECO:0000313" key="10">
    <source>
        <dbReference type="EMBL" id="KPC53336.1"/>
    </source>
</evidence>
<feature type="active site" description="Proton donor" evidence="8">
    <location>
        <position position="509"/>
    </location>
</feature>
<evidence type="ECO:0000256" key="3">
    <source>
        <dbReference type="ARBA" id="ARBA00012663"/>
    </source>
</evidence>
<dbReference type="PATRIC" id="fig|857265.3.peg.1978"/>
<dbReference type="InterPro" id="IPR017853">
    <property type="entry name" value="GH"/>
</dbReference>
<dbReference type="InterPro" id="IPR025705">
    <property type="entry name" value="Beta_hexosaminidase_sua/sub"/>
</dbReference>
<dbReference type="SUPFAM" id="SSF51445">
    <property type="entry name" value="(Trans)glycosidases"/>
    <property type="match status" value="1"/>
</dbReference>
<dbReference type="InterPro" id="IPR015883">
    <property type="entry name" value="Glyco_hydro_20_cat"/>
</dbReference>
<comment type="similarity">
    <text evidence="2">Belongs to the glycosyl hydrolase 20 family.</text>
</comment>